<dbReference type="InterPro" id="IPR013233">
    <property type="entry name" value="PIG-X/PBN1"/>
</dbReference>
<keyword evidence="10" id="KW-0325">Glycoprotein</keyword>
<keyword evidence="14" id="KW-1185">Reference proteome</keyword>
<keyword evidence="7 11" id="KW-0256">Endoplasmic reticulum</keyword>
<dbReference type="GO" id="GO:0000030">
    <property type="term" value="F:mannosyltransferase activity"/>
    <property type="evidence" value="ECO:0007669"/>
    <property type="project" value="TreeGrafter"/>
</dbReference>
<comment type="subcellular location">
    <subcellularLocation>
        <location evidence="11">Endoplasmic reticulum membrane</location>
        <topology evidence="11">Single-pass membrane protein</topology>
    </subcellularLocation>
    <subcellularLocation>
        <location evidence="1">Endoplasmic reticulum membrane</location>
        <topology evidence="1">Single-pass type III membrane protein</topology>
    </subcellularLocation>
</comment>
<dbReference type="Proteomes" id="UP000186594">
    <property type="component" value="Unassembled WGS sequence"/>
</dbReference>
<comment type="caution">
    <text evidence="13">The sequence shown here is derived from an EMBL/GenBank/DDBJ whole genome shotgun (WGS) entry which is preliminary data.</text>
</comment>
<dbReference type="GO" id="GO:1990529">
    <property type="term" value="C:glycosylphosphatidylinositol-mannosyltransferase I complex"/>
    <property type="evidence" value="ECO:0007669"/>
    <property type="project" value="TreeGrafter"/>
</dbReference>
<evidence type="ECO:0000313" key="13">
    <source>
        <dbReference type="EMBL" id="OLL23178.1"/>
    </source>
</evidence>
<keyword evidence="8" id="KW-1133">Transmembrane helix</keyword>
<evidence type="ECO:0000256" key="7">
    <source>
        <dbReference type="ARBA" id="ARBA00022824"/>
    </source>
</evidence>
<evidence type="ECO:0000256" key="5">
    <source>
        <dbReference type="ARBA" id="ARBA00022502"/>
    </source>
</evidence>
<proteinExistence type="inferred from homology"/>
<dbReference type="AlphaFoldDB" id="A0A1U7LKL5"/>
<dbReference type="OrthoDB" id="5546453at2759"/>
<accession>A0A1U7LKL5</accession>
<organism evidence="13 14">
    <name type="scientific">Neolecta irregularis (strain DAH-3)</name>
    <dbReference type="NCBI Taxonomy" id="1198029"/>
    <lineage>
        <taxon>Eukaryota</taxon>
        <taxon>Fungi</taxon>
        <taxon>Dikarya</taxon>
        <taxon>Ascomycota</taxon>
        <taxon>Taphrinomycotina</taxon>
        <taxon>Neolectales</taxon>
        <taxon>Neolectaceae</taxon>
        <taxon>Neolecta</taxon>
    </lineage>
</organism>
<keyword evidence="5 11" id="KW-0337">GPI-anchor biosynthesis</keyword>
<gene>
    <name evidence="13" type="ORF">NEOLI_003976</name>
</gene>
<evidence type="ECO:0000256" key="3">
    <source>
        <dbReference type="ARBA" id="ARBA00010345"/>
    </source>
</evidence>
<evidence type="ECO:0000256" key="8">
    <source>
        <dbReference type="ARBA" id="ARBA00022989"/>
    </source>
</evidence>
<dbReference type="PANTHER" id="PTHR28533">
    <property type="entry name" value="PROTEIN PBN1"/>
    <property type="match status" value="1"/>
</dbReference>
<evidence type="ECO:0000256" key="10">
    <source>
        <dbReference type="ARBA" id="ARBA00023180"/>
    </source>
</evidence>
<evidence type="ECO:0000256" key="9">
    <source>
        <dbReference type="ARBA" id="ARBA00023136"/>
    </source>
</evidence>
<sequence>MIHESVTTLVLGDSVDLIDLESDIQRKGVEALTIEWHSFEREFTVGIKEFLGTDSIEQVRVNVYWVGKDFKDLPEVFDPQLPAGLHIITQDINTINLSGELAAYLITLIGPGQTSDVFTVNPSIVLFVKVKKTFIALNGKDYFFSQDHLDRFEKKLLFHNLNDHLNLAEASFLRITINPVEESVSLKVRYLYKKNNHLLDILRQRQGHTRLSLVKSIPHHGYQVLDYNTSFGEPKKSKISSRSVTTARGRHSTHMSTEQAFHPVVRTQISDIAPLENCNLNAVYTIPKSIFIDKYQLSDQIQTSVGGLQSMIGIWGERDLEAPVWKVHGWGSVLVLQVKENIDVPMHLRYQLPNDSKEDVAIEISVPQILWVCPGSPEISNDHLIASIFGSNNLFHFIPPASLDPLQVLMPTVHNSHYALSQIGTALGIFFGFFYLLVRIYTSKMSPSHTKTK</sequence>
<evidence type="ECO:0000256" key="4">
    <source>
        <dbReference type="ARBA" id="ARBA00020410"/>
    </source>
</evidence>
<evidence type="ECO:0000256" key="2">
    <source>
        <dbReference type="ARBA" id="ARBA00004687"/>
    </source>
</evidence>
<name>A0A1U7LKL5_NEOID</name>
<dbReference type="SMART" id="SM00780">
    <property type="entry name" value="PIG-X"/>
    <property type="match status" value="1"/>
</dbReference>
<feature type="region of interest" description="Disordered" evidence="12">
    <location>
        <begin position="236"/>
        <end position="256"/>
    </location>
</feature>
<dbReference type="Pfam" id="PF08320">
    <property type="entry name" value="PIG-X"/>
    <property type="match status" value="1"/>
</dbReference>
<evidence type="ECO:0000313" key="14">
    <source>
        <dbReference type="Proteomes" id="UP000186594"/>
    </source>
</evidence>
<dbReference type="STRING" id="1198029.A0A1U7LKL5"/>
<protein>
    <recommendedName>
        <fullName evidence="4 11">Protein PBN1</fullName>
    </recommendedName>
</protein>
<comment type="pathway">
    <text evidence="2 11">Glycolipid biosynthesis; glycosylphosphatidylinositol-anchor biosynthesis.</text>
</comment>
<dbReference type="OMA" id="ALTIEWH"/>
<keyword evidence="6" id="KW-0812">Transmembrane</keyword>
<evidence type="ECO:0000256" key="1">
    <source>
        <dbReference type="ARBA" id="ARBA00004643"/>
    </source>
</evidence>
<dbReference type="InterPro" id="IPR042322">
    <property type="entry name" value="Pbn1"/>
</dbReference>
<evidence type="ECO:0000256" key="11">
    <source>
        <dbReference type="RuleBase" id="RU366056"/>
    </source>
</evidence>
<evidence type="ECO:0000256" key="12">
    <source>
        <dbReference type="SAM" id="MobiDB-lite"/>
    </source>
</evidence>
<dbReference type="UniPathway" id="UPA00196"/>
<comment type="similarity">
    <text evidence="3 11">Belongs to the PIGX family.</text>
</comment>
<reference evidence="13 14" key="1">
    <citation type="submission" date="2016-04" db="EMBL/GenBank/DDBJ databases">
        <title>Evolutionary innovation and constraint leading to complex multicellularity in the Ascomycota.</title>
        <authorList>
            <person name="Cisse O."/>
            <person name="Nguyen A."/>
            <person name="Hewitt D.A."/>
            <person name="Jedd G."/>
            <person name="Stajich J.E."/>
        </authorList>
    </citation>
    <scope>NUCLEOTIDE SEQUENCE [LARGE SCALE GENOMIC DNA]</scope>
    <source>
        <strain evidence="13 14">DAH-3</strain>
    </source>
</reference>
<dbReference type="GO" id="GO:0006506">
    <property type="term" value="P:GPI anchor biosynthetic process"/>
    <property type="evidence" value="ECO:0007669"/>
    <property type="project" value="UniProtKB-UniPathway"/>
</dbReference>
<dbReference type="GO" id="GO:0005789">
    <property type="term" value="C:endoplasmic reticulum membrane"/>
    <property type="evidence" value="ECO:0007669"/>
    <property type="project" value="UniProtKB-SubCell"/>
</dbReference>
<dbReference type="EMBL" id="LXFE01002192">
    <property type="protein sequence ID" value="OLL23178.1"/>
    <property type="molecule type" value="Genomic_DNA"/>
</dbReference>
<evidence type="ECO:0000256" key="6">
    <source>
        <dbReference type="ARBA" id="ARBA00022692"/>
    </source>
</evidence>
<keyword evidence="9" id="KW-0472">Membrane</keyword>
<dbReference type="PANTHER" id="PTHR28533:SF1">
    <property type="entry name" value="PROTEIN PBN1"/>
    <property type="match status" value="1"/>
</dbReference>
<comment type="function">
    <text evidence="11">Required for proper folding and/or the stability of a subset of proteins in the endoplasmic reticulum. Component of glycosylphosphatidylinositol-mannosyltransferase 1 which transfers the first of the 4 mannoses in the GPI-anchor precursors during GPI-anchor biosynthesis. Probably acts by stabilizing the mannosyltransferase GPI14.</text>
</comment>